<organism evidence="2 3">
    <name type="scientific">Niabella yanshanensis</name>
    <dbReference type="NCBI Taxonomy" id="577386"/>
    <lineage>
        <taxon>Bacteria</taxon>
        <taxon>Pseudomonadati</taxon>
        <taxon>Bacteroidota</taxon>
        <taxon>Chitinophagia</taxon>
        <taxon>Chitinophagales</taxon>
        <taxon>Chitinophagaceae</taxon>
        <taxon>Niabella</taxon>
    </lineage>
</organism>
<accession>A0ABZ0W7A5</accession>
<dbReference type="SUPFAM" id="SSF56601">
    <property type="entry name" value="beta-lactamase/transpeptidase-like"/>
    <property type="match status" value="1"/>
</dbReference>
<sequence>MRQVFQLISGIAFIIIFNSFELLAQSAKIDGPTERVIVRSDIQRYFDQCGVTGSVVIYDNAKRQWTVSDTNQINSRYLPASTFKIINLLIFLETKTIPDERYIVKWPGVTDTVKYGYRPDIYHDISVKEAFEVSAGWAFIETAKKIDRSVYKDYLVRCGYGNANVSFKEADFWNFGPLGVSPVEQVKLLKNVYDGKLPFSKRNTDILKRVMITEQNPSGTIHAKTGWTMAGGINTGWWIGYLKKKGNVYFFATQLLQDRKNNRADFSRCRKDITRAVLKDLQLIN</sequence>
<feature type="domain" description="Penicillin-binding protein transpeptidase" evidence="1">
    <location>
        <begin position="53"/>
        <end position="276"/>
    </location>
</feature>
<dbReference type="InterPro" id="IPR001460">
    <property type="entry name" value="PCN-bd_Tpept"/>
</dbReference>
<keyword evidence="3" id="KW-1185">Reference proteome</keyword>
<gene>
    <name evidence="2" type="ORF">U0035_03205</name>
</gene>
<evidence type="ECO:0000313" key="2">
    <source>
        <dbReference type="EMBL" id="WQD39155.1"/>
    </source>
</evidence>
<evidence type="ECO:0000259" key="1">
    <source>
        <dbReference type="Pfam" id="PF00905"/>
    </source>
</evidence>
<reference evidence="2 3" key="1">
    <citation type="submission" date="2023-12" db="EMBL/GenBank/DDBJ databases">
        <title>Genome sequencing and assembly of bacterial species from a model synthetic community.</title>
        <authorList>
            <person name="Hogle S.L."/>
        </authorList>
    </citation>
    <scope>NUCLEOTIDE SEQUENCE [LARGE SCALE GENOMIC DNA]</scope>
    <source>
        <strain evidence="2 3">HAMBI_3031</strain>
    </source>
</reference>
<evidence type="ECO:0000313" key="3">
    <source>
        <dbReference type="Proteomes" id="UP001325680"/>
    </source>
</evidence>
<name>A0ABZ0W7A5_9BACT</name>
<protein>
    <submittedName>
        <fullName evidence="2">Penicillin-binding transpeptidase domain-containing protein</fullName>
    </submittedName>
</protein>
<dbReference type="Gene3D" id="3.40.710.10">
    <property type="entry name" value="DD-peptidase/beta-lactamase superfamily"/>
    <property type="match status" value="1"/>
</dbReference>
<dbReference type="EMBL" id="CP139960">
    <property type="protein sequence ID" value="WQD39155.1"/>
    <property type="molecule type" value="Genomic_DNA"/>
</dbReference>
<dbReference type="Pfam" id="PF00905">
    <property type="entry name" value="Transpeptidase"/>
    <property type="match status" value="1"/>
</dbReference>
<proteinExistence type="predicted"/>
<dbReference type="InterPro" id="IPR012338">
    <property type="entry name" value="Beta-lactam/transpept-like"/>
</dbReference>
<dbReference type="Proteomes" id="UP001325680">
    <property type="component" value="Chromosome"/>
</dbReference>
<dbReference type="RefSeq" id="WP_114792902.1">
    <property type="nucleotide sequence ID" value="NZ_CP139960.1"/>
</dbReference>